<dbReference type="Pfam" id="PF04122">
    <property type="entry name" value="CW_binding_2"/>
    <property type="match status" value="3"/>
</dbReference>
<dbReference type="PROSITE" id="PS50222">
    <property type="entry name" value="EF_HAND_2"/>
    <property type="match status" value="1"/>
</dbReference>
<dbReference type="GO" id="GO:0005509">
    <property type="term" value="F:calcium ion binding"/>
    <property type="evidence" value="ECO:0007669"/>
    <property type="project" value="InterPro"/>
</dbReference>
<dbReference type="Gene3D" id="3.10.50.10">
    <property type="match status" value="1"/>
</dbReference>
<name>A0AA44BEE4_9CLOT</name>
<keyword evidence="4" id="KW-1185">Reference proteome</keyword>
<evidence type="ECO:0008006" key="5">
    <source>
        <dbReference type="Google" id="ProtNLM"/>
    </source>
</evidence>
<dbReference type="InterPro" id="IPR017853">
    <property type="entry name" value="GH"/>
</dbReference>
<feature type="domain" description="GH18" evidence="2">
    <location>
        <begin position="34"/>
        <end position="391"/>
    </location>
</feature>
<dbReference type="SUPFAM" id="SSF63446">
    <property type="entry name" value="Type I dockerin domain"/>
    <property type="match status" value="1"/>
</dbReference>
<dbReference type="PANTHER" id="PTHR30032:SF8">
    <property type="entry name" value="GERMINATION-SPECIFIC N-ACETYLMURAMOYL-L-ALANINE AMIDASE"/>
    <property type="match status" value="1"/>
</dbReference>
<accession>A0AA44BEE4</accession>
<dbReference type="InterPro" id="IPR051922">
    <property type="entry name" value="Bact_Sporulation_Assoc"/>
</dbReference>
<dbReference type="SUPFAM" id="SSF51445">
    <property type="entry name" value="(Trans)glycosidases"/>
    <property type="match status" value="1"/>
</dbReference>
<dbReference type="SMART" id="SM00636">
    <property type="entry name" value="Glyco_18"/>
    <property type="match status" value="1"/>
</dbReference>
<dbReference type="GO" id="GO:0004553">
    <property type="term" value="F:hydrolase activity, hydrolyzing O-glycosyl compounds"/>
    <property type="evidence" value="ECO:0007669"/>
    <property type="project" value="InterPro"/>
</dbReference>
<evidence type="ECO:0000313" key="3">
    <source>
        <dbReference type="EMBL" id="NBG88873.1"/>
    </source>
</evidence>
<evidence type="ECO:0000259" key="1">
    <source>
        <dbReference type="PROSITE" id="PS50222"/>
    </source>
</evidence>
<dbReference type="Gene3D" id="1.10.1330.10">
    <property type="entry name" value="Dockerin domain"/>
    <property type="match status" value="1"/>
</dbReference>
<dbReference type="GO" id="GO:0008061">
    <property type="term" value="F:chitin binding"/>
    <property type="evidence" value="ECO:0007669"/>
    <property type="project" value="InterPro"/>
</dbReference>
<dbReference type="PANTHER" id="PTHR30032">
    <property type="entry name" value="N-ACETYLMURAMOYL-L-ALANINE AMIDASE-RELATED"/>
    <property type="match status" value="1"/>
</dbReference>
<dbReference type="PROSITE" id="PS00448">
    <property type="entry name" value="CLOS_CELLULOSOME_RPT"/>
    <property type="match status" value="1"/>
</dbReference>
<evidence type="ECO:0000313" key="4">
    <source>
        <dbReference type="Proteomes" id="UP000449710"/>
    </source>
</evidence>
<protein>
    <recommendedName>
        <fullName evidence="5">Dockerin domain-containing protein</fullName>
    </recommendedName>
</protein>
<reference evidence="3 4" key="1">
    <citation type="submission" date="2019-04" db="EMBL/GenBank/DDBJ databases">
        <title>Isachenkonia alkalipeptolytica gen. nov. sp. nov. a new anaerobic, alkiliphilic organothrophic bacterium capable to reduce synthesized ferrihydrite isolated from a soda lake.</title>
        <authorList>
            <person name="Toshchakov S.V."/>
            <person name="Zavarzina D.G."/>
            <person name="Zhilina T.N."/>
            <person name="Kostrikina N.A."/>
            <person name="Kublanov I.V."/>
        </authorList>
    </citation>
    <scope>NUCLEOTIDE SEQUENCE [LARGE SCALE GENOMIC DNA]</scope>
    <source>
        <strain evidence="3 4">Z-1701</strain>
    </source>
</reference>
<dbReference type="Pfam" id="PF00704">
    <property type="entry name" value="Glyco_hydro_18"/>
    <property type="match status" value="1"/>
</dbReference>
<dbReference type="InterPro" id="IPR001223">
    <property type="entry name" value="Glyco_hydro18_cat"/>
</dbReference>
<proteinExistence type="predicted"/>
<dbReference type="Gene3D" id="3.20.20.80">
    <property type="entry name" value="Glycosidases"/>
    <property type="match status" value="1"/>
</dbReference>
<dbReference type="Gene3D" id="3.40.50.12090">
    <property type="match status" value="2"/>
</dbReference>
<dbReference type="PROSITE" id="PS51910">
    <property type="entry name" value="GH18_2"/>
    <property type="match status" value="1"/>
</dbReference>
<dbReference type="PROSITE" id="PS00018">
    <property type="entry name" value="EF_HAND_1"/>
    <property type="match status" value="2"/>
</dbReference>
<dbReference type="EMBL" id="SUMG01000013">
    <property type="protein sequence ID" value="NBG88873.1"/>
    <property type="molecule type" value="Genomic_DNA"/>
</dbReference>
<dbReference type="InterPro" id="IPR036439">
    <property type="entry name" value="Dockerin_dom_sf"/>
</dbReference>
<gene>
    <name evidence="3" type="ORF">ISALK_10210</name>
</gene>
<organism evidence="3 4">
    <name type="scientific">Isachenkonia alkalipeptolytica</name>
    <dbReference type="NCBI Taxonomy" id="2565777"/>
    <lineage>
        <taxon>Bacteria</taxon>
        <taxon>Bacillati</taxon>
        <taxon>Bacillota</taxon>
        <taxon>Clostridia</taxon>
        <taxon>Eubacteriales</taxon>
        <taxon>Clostridiaceae</taxon>
        <taxon>Isachenkonia</taxon>
    </lineage>
</organism>
<dbReference type="InterPro" id="IPR018247">
    <property type="entry name" value="EF_Hand_1_Ca_BS"/>
</dbReference>
<dbReference type="InterPro" id="IPR029070">
    <property type="entry name" value="Chitinase_insertion_sf"/>
</dbReference>
<dbReference type="CDD" id="cd00051">
    <property type="entry name" value="EFh"/>
    <property type="match status" value="1"/>
</dbReference>
<evidence type="ECO:0000259" key="2">
    <source>
        <dbReference type="PROSITE" id="PS51910"/>
    </source>
</evidence>
<dbReference type="AlphaFoldDB" id="A0AA44BEE4"/>
<dbReference type="Proteomes" id="UP000449710">
    <property type="component" value="Unassembled WGS sequence"/>
</dbReference>
<comment type="caution">
    <text evidence="3">The sequence shown here is derived from an EMBL/GenBank/DDBJ whole genome shotgun (WGS) entry which is preliminary data.</text>
</comment>
<dbReference type="InterPro" id="IPR011583">
    <property type="entry name" value="Chitinase_II/V-like_cat"/>
</dbReference>
<dbReference type="InterPro" id="IPR007253">
    <property type="entry name" value="Cell_wall-bd_2"/>
</dbReference>
<dbReference type="InterPro" id="IPR002105">
    <property type="entry name" value="Dockerin_1_rpt"/>
</dbReference>
<feature type="domain" description="EF-hand" evidence="1">
    <location>
        <begin position="387"/>
        <end position="412"/>
    </location>
</feature>
<sequence length="891" mass="98790">MCSFTKQGKSYYLKGEKTMKRMISMTLVWVLLMGTLVVSAEEFINTFYAIESYSERHYTQYSDQVSIGWGEIEREDGEIVYTNQGSTYRIPSRGGERLLEEVEKEGNTLMKSVFLDDPEIFKEILDRPEVQSRLIEEIIGDRRLHPNSDVEYDGIVIDFEGLKNTMEGESGYRQAFTRFMEDLRREMSPEDKLSIAVHPTRAEGIGYFDGYDHEALGDIADQLILMSHDYHQGTKDHSQPIKASAPYDLVEESIEMALDRGVAPEKLVLGISLNPVQWREQDSGYQVFSPRYEAMLRAFEGKTPNQEIIEITPITERFDSDLQVGYTYLERKDTETGEILKDHFYYEDPRSIQAKKELAEEYDLKGVSLWRLGIGSPETMDGVYRNRMFDINNSGTIDQQDLDRLFESVGKTSEEDDWERALDYNNDGVIDAVDISRMARYVTSDQEPVVMEEKPSGSSKVTVKYPEEVNAGEDYVFSVELKNVENLFTVGIALEDNHPMFEARGEVVNFNNPLEETGQWSGTKDEGTGLYYVQSLLGNPQVLHTEETTYRIPVTAKESGVVDANHLGITVQLVDRHSEEIQLDEGTTEKAVTPITTPQRVDGGNRYETAVNIAKEAYPDGTDTVIIARGDSVDGEPQIVDALAASVLAGSVDAPILLTQTDRIPDVTKEGIRALGAETVYVMGGTAAVGDGLLEDLGVEVKRVAGNNRYETAAEVAEEASVDHREGLIVQGNALADALSVGSVAHKQGMPILLVGSSHVPQATKDQIESLGLDTLHIIGGEGVIEESVEKELQEISGVSVGRIAGNNRYETGVKVAGAFWSEDQVVLANGISMVDSVSASAFEKPILFVGNRGLNDQVRAYLQGRSKLYLAGGEAAIPGWILDESLRAME</sequence>
<dbReference type="InterPro" id="IPR002048">
    <property type="entry name" value="EF_hand_dom"/>
</dbReference>
<dbReference type="Pfam" id="PF00404">
    <property type="entry name" value="Dockerin_1"/>
    <property type="match status" value="1"/>
</dbReference>
<dbReference type="GO" id="GO:0000272">
    <property type="term" value="P:polysaccharide catabolic process"/>
    <property type="evidence" value="ECO:0007669"/>
    <property type="project" value="InterPro"/>
</dbReference>